<dbReference type="AlphaFoldDB" id="A0A8T1WMN7"/>
<sequence>MLTNVEHKRFDDDDDCDNKYSASSLQPVDIAGDTKMLESGTKTRALLRFNVRRARLLFVTTIAGIIMTLVILLCAGAGINLGVVSRDRGSAGHKSLIDTYNSVSGVLVSATLAPIEMVLSMLAAVASLTFSSDFAVKRGLHSHLMIAALGAAMSFLVTNGLSALNVQLIPGDVVAMITIGNGKQPYVYAIGICANEDGSEDFRMNFSRANLRTRVFSDCNHRSNTSMLLVGVGKKVVGDSWDYDESSGSVKLGGVKSVYSITFGLLSWTVESLDKVFGATCVSNSNCRGVWYPLDPVHPESSDVLVIHEAKLPLDGLDYVALDYVWDEYGASTTSIGEKDWKRLLMLVGTETDSYDLLLPRRFLNVTPNAWAAQRNSEDCRWYWDTRKFIWVVEQNHLYAEESLQMTYTAGVFYLFGSAVRQKQLTNSSTLAFTGNTQPLRIQASIPRVNVIISLTGVVVTLAAAIGIAILHKRTSRKIERTADVEVVAEAMFNRAKYPPTFLSLSLHDIFDRAFPAEQEAFLQDLRVQHIELVSIAAEASSRTSTFTVNSSLA</sequence>
<keyword evidence="1" id="KW-0812">Transmembrane</keyword>
<reference evidence="2" key="1">
    <citation type="submission" date="2021-02" db="EMBL/GenBank/DDBJ databases">
        <authorList>
            <person name="Palmer J.M."/>
        </authorList>
    </citation>
    <scope>NUCLEOTIDE SEQUENCE</scope>
    <source>
        <strain evidence="2">SCRP23</strain>
    </source>
</reference>
<evidence type="ECO:0000313" key="2">
    <source>
        <dbReference type="EMBL" id="KAG7395272.1"/>
    </source>
</evidence>
<feature type="transmembrane region" description="Helical" evidence="1">
    <location>
        <begin position="451"/>
        <end position="471"/>
    </location>
</feature>
<gene>
    <name evidence="2" type="primary">TSR3_2</name>
    <name evidence="2" type="ORF">PHYBOEH_003979</name>
</gene>
<keyword evidence="3" id="KW-1185">Reference proteome</keyword>
<dbReference type="OrthoDB" id="122347at2759"/>
<dbReference type="Proteomes" id="UP000693981">
    <property type="component" value="Unassembled WGS sequence"/>
</dbReference>
<comment type="caution">
    <text evidence="2">The sequence shown here is derived from an EMBL/GenBank/DDBJ whole genome shotgun (WGS) entry which is preliminary data.</text>
</comment>
<organism evidence="2 3">
    <name type="scientific">Phytophthora boehmeriae</name>
    <dbReference type="NCBI Taxonomy" id="109152"/>
    <lineage>
        <taxon>Eukaryota</taxon>
        <taxon>Sar</taxon>
        <taxon>Stramenopiles</taxon>
        <taxon>Oomycota</taxon>
        <taxon>Peronosporomycetes</taxon>
        <taxon>Peronosporales</taxon>
        <taxon>Peronosporaceae</taxon>
        <taxon>Phytophthora</taxon>
    </lineage>
</organism>
<accession>A0A8T1WMN7</accession>
<protein>
    <submittedName>
        <fullName evidence="2">Ribosome biogenesis protein tsr3</fullName>
    </submittedName>
</protein>
<keyword evidence="1" id="KW-0472">Membrane</keyword>
<feature type="transmembrane region" description="Helical" evidence="1">
    <location>
        <begin position="142"/>
        <end position="164"/>
    </location>
</feature>
<keyword evidence="1" id="KW-1133">Transmembrane helix</keyword>
<evidence type="ECO:0000256" key="1">
    <source>
        <dbReference type="SAM" id="Phobius"/>
    </source>
</evidence>
<proteinExistence type="predicted"/>
<dbReference type="EMBL" id="JAGDFL010000216">
    <property type="protein sequence ID" value="KAG7395272.1"/>
    <property type="molecule type" value="Genomic_DNA"/>
</dbReference>
<feature type="transmembrane region" description="Helical" evidence="1">
    <location>
        <begin position="103"/>
        <end position="130"/>
    </location>
</feature>
<evidence type="ECO:0000313" key="3">
    <source>
        <dbReference type="Proteomes" id="UP000693981"/>
    </source>
</evidence>
<feature type="transmembrane region" description="Helical" evidence="1">
    <location>
        <begin position="56"/>
        <end position="83"/>
    </location>
</feature>
<name>A0A8T1WMN7_9STRA</name>